<evidence type="ECO:0000256" key="7">
    <source>
        <dbReference type="ARBA" id="ARBA00022777"/>
    </source>
</evidence>
<dbReference type="Gene3D" id="3.40.1190.20">
    <property type="match status" value="1"/>
</dbReference>
<evidence type="ECO:0000256" key="2">
    <source>
        <dbReference type="ARBA" id="ARBA00012035"/>
    </source>
</evidence>
<keyword evidence="12" id="KW-0963">Cytoplasm</keyword>
<feature type="binding site" evidence="12">
    <location>
        <position position="251"/>
    </location>
    <ligand>
        <name>substrate</name>
    </ligand>
</feature>
<evidence type="ECO:0000256" key="1">
    <source>
        <dbReference type="ARBA" id="ARBA00005380"/>
    </source>
</evidence>
<comment type="subunit">
    <text evidence="12">Homodimer.</text>
</comment>
<dbReference type="GO" id="GO:0004747">
    <property type="term" value="F:ribokinase activity"/>
    <property type="evidence" value="ECO:0007669"/>
    <property type="project" value="UniProtKB-UniRule"/>
</dbReference>
<feature type="binding site" evidence="12">
    <location>
        <position position="245"/>
    </location>
    <ligand>
        <name>K(+)</name>
        <dbReference type="ChEBI" id="CHEBI:29103"/>
    </ligand>
</feature>
<comment type="pathway">
    <text evidence="12">Carbohydrate metabolism; D-ribose degradation; D-ribose 5-phosphate from beta-D-ribopyranose: step 2/2.</text>
</comment>
<evidence type="ECO:0000256" key="10">
    <source>
        <dbReference type="ARBA" id="ARBA00022958"/>
    </source>
</evidence>
<dbReference type="Proteomes" id="UP000053528">
    <property type="component" value="Unassembled WGS sequence"/>
</dbReference>
<dbReference type="GO" id="GO:0005524">
    <property type="term" value="F:ATP binding"/>
    <property type="evidence" value="ECO:0007669"/>
    <property type="project" value="UniProtKB-UniRule"/>
</dbReference>
<evidence type="ECO:0000259" key="13">
    <source>
        <dbReference type="Pfam" id="PF00294"/>
    </source>
</evidence>
<evidence type="ECO:0000313" key="14">
    <source>
        <dbReference type="EMBL" id="KGF19893.1"/>
    </source>
</evidence>
<dbReference type="InterPro" id="IPR002139">
    <property type="entry name" value="Ribo/fructo_kinase"/>
</dbReference>
<evidence type="ECO:0000256" key="11">
    <source>
        <dbReference type="ARBA" id="ARBA00023277"/>
    </source>
</evidence>
<keyword evidence="6 12" id="KW-0547">Nucleotide-binding</keyword>
<evidence type="ECO:0000256" key="12">
    <source>
        <dbReference type="HAMAP-Rule" id="MF_01987"/>
    </source>
</evidence>
<sequence>MSKPTVTVVGSTNLDITATVHRLPGPGETLLGRTLVHSPGGKGGNQALAASRAGARVRFITAIGSDDAAREAHELLTADGVDLSHVLVREDEPTGTAIITVDHGAENTIIVIAGANQHLDAGAVQARAHAVEGVVVLQGEIPVTGIQAAFAAAEDRVVFNLAPVIDVPADLILRADPLVVNEHEGAGALKMLGGNPEGLSDEEIVRELKAAGVRSVVMTLGASGSHVMDETGEHKIPAHTVKPVDTTGAGDAYVGALAARLAAGDSLADAASYASRYAADTVTRPGAQASYGVLPVR</sequence>
<comment type="cofactor">
    <cofactor evidence="12">
        <name>Mg(2+)</name>
        <dbReference type="ChEBI" id="CHEBI:18420"/>
    </cofactor>
    <text evidence="12">Requires a divalent cation, most likely magnesium in vivo, as an electrophilic catalyst to aid phosphoryl group transfer. It is the chelate of the metal and the nucleotide that is the actual substrate.</text>
</comment>
<dbReference type="EMBL" id="JRNH01000023">
    <property type="protein sequence ID" value="KGF19893.1"/>
    <property type="molecule type" value="Genomic_DNA"/>
</dbReference>
<comment type="catalytic activity">
    <reaction evidence="12">
        <text>D-ribose + ATP = D-ribose 5-phosphate + ADP + H(+)</text>
        <dbReference type="Rhea" id="RHEA:13697"/>
        <dbReference type="ChEBI" id="CHEBI:15378"/>
        <dbReference type="ChEBI" id="CHEBI:30616"/>
        <dbReference type="ChEBI" id="CHEBI:47013"/>
        <dbReference type="ChEBI" id="CHEBI:78346"/>
        <dbReference type="ChEBI" id="CHEBI:456216"/>
        <dbReference type="EC" id="2.7.1.15"/>
    </reaction>
</comment>
<feature type="binding site" evidence="12">
    <location>
        <begin position="13"/>
        <end position="15"/>
    </location>
    <ligand>
        <name>substrate</name>
    </ligand>
</feature>
<feature type="binding site" evidence="12">
    <location>
        <position position="284"/>
    </location>
    <ligand>
        <name>K(+)</name>
        <dbReference type="ChEBI" id="CHEBI:29103"/>
    </ligand>
</feature>
<feature type="binding site" evidence="12">
    <location>
        <begin position="219"/>
        <end position="224"/>
    </location>
    <ligand>
        <name>ATP</name>
        <dbReference type="ChEBI" id="CHEBI:30616"/>
    </ligand>
</feature>
<evidence type="ECO:0000256" key="5">
    <source>
        <dbReference type="ARBA" id="ARBA00022723"/>
    </source>
</evidence>
<dbReference type="UniPathway" id="UPA00916">
    <property type="reaction ID" value="UER00889"/>
</dbReference>
<dbReference type="CDD" id="cd01174">
    <property type="entry name" value="ribokinase"/>
    <property type="match status" value="1"/>
</dbReference>
<keyword evidence="4 12" id="KW-0808">Transferase</keyword>
<dbReference type="GO" id="GO:0019303">
    <property type="term" value="P:D-ribose catabolic process"/>
    <property type="evidence" value="ECO:0007669"/>
    <property type="project" value="UniProtKB-UniRule"/>
</dbReference>
<keyword evidence="11 12" id="KW-0119">Carbohydrate metabolism</keyword>
<keyword evidence="5 12" id="KW-0479">Metal-binding</keyword>
<feature type="binding site" evidence="12">
    <location>
        <position position="181"/>
    </location>
    <ligand>
        <name>ATP</name>
        <dbReference type="ChEBI" id="CHEBI:30616"/>
    </ligand>
</feature>
<dbReference type="GO" id="GO:0005829">
    <property type="term" value="C:cytosol"/>
    <property type="evidence" value="ECO:0007669"/>
    <property type="project" value="TreeGrafter"/>
</dbReference>
<dbReference type="SUPFAM" id="SSF53613">
    <property type="entry name" value="Ribokinase-like"/>
    <property type="match status" value="1"/>
</dbReference>
<feature type="binding site" evidence="12">
    <location>
        <begin position="41"/>
        <end position="45"/>
    </location>
    <ligand>
        <name>substrate</name>
    </ligand>
</feature>
<dbReference type="InterPro" id="IPR011611">
    <property type="entry name" value="PfkB_dom"/>
</dbReference>
<feature type="binding site" evidence="12">
    <location>
        <position position="140"/>
    </location>
    <ligand>
        <name>substrate</name>
    </ligand>
</feature>
<evidence type="ECO:0000256" key="6">
    <source>
        <dbReference type="ARBA" id="ARBA00022741"/>
    </source>
</evidence>
<keyword evidence="10 12" id="KW-0630">Potassium</keyword>
<protein>
    <recommendedName>
        <fullName evidence="3 12">Ribokinase</fullName>
        <shortName evidence="12">RK</shortName>
        <ecNumber evidence="2 12">2.7.1.15</ecNumber>
    </recommendedName>
</protein>
<keyword evidence="7 12" id="KW-0418">Kinase</keyword>
<dbReference type="EC" id="2.7.1.15" evidence="2 12"/>
<comment type="similarity">
    <text evidence="1">Belongs to the carbohydrate kinase pfkB family.</text>
</comment>
<keyword evidence="8 12" id="KW-0067">ATP-binding</keyword>
<comment type="caution">
    <text evidence="12">Lacks conserved residue(s) required for the propagation of feature annotation.</text>
</comment>
<dbReference type="PANTHER" id="PTHR10584:SF166">
    <property type="entry name" value="RIBOKINASE"/>
    <property type="match status" value="1"/>
</dbReference>
<dbReference type="InterPro" id="IPR011877">
    <property type="entry name" value="Ribokinase"/>
</dbReference>
<dbReference type="HAMAP" id="MF_01987">
    <property type="entry name" value="Ribokinase"/>
    <property type="match status" value="1"/>
</dbReference>
<dbReference type="PRINTS" id="PR00990">
    <property type="entry name" value="RIBOKINASE"/>
</dbReference>
<comment type="caution">
    <text evidence="14">The sequence shown here is derived from an EMBL/GenBank/DDBJ whole genome shotgun (WGS) entry which is preliminary data.</text>
</comment>
<dbReference type="PANTHER" id="PTHR10584">
    <property type="entry name" value="SUGAR KINASE"/>
    <property type="match status" value="1"/>
</dbReference>
<dbReference type="PROSITE" id="PS00584">
    <property type="entry name" value="PFKB_KINASES_2"/>
    <property type="match status" value="1"/>
</dbReference>
<feature type="binding site" evidence="12">
    <location>
        <position position="281"/>
    </location>
    <ligand>
        <name>K(+)</name>
        <dbReference type="ChEBI" id="CHEBI:29103"/>
    </ligand>
</feature>
<comment type="function">
    <text evidence="12">Catalyzes the phosphorylation of ribose at O-5 in a reaction requiring ATP and magnesium. The resulting D-ribose-5-phosphate can then be used either for sythesis of nucleotides, histidine, and tryptophan, or as a component of the pentose phosphate pathway.</text>
</comment>
<feature type="binding site" evidence="12">
    <location>
        <begin position="250"/>
        <end position="251"/>
    </location>
    <ligand>
        <name>ATP</name>
        <dbReference type="ChEBI" id="CHEBI:30616"/>
    </ligand>
</feature>
<keyword evidence="9 12" id="KW-0460">Magnesium</keyword>
<dbReference type="RefSeq" id="WP_035756851.1">
    <property type="nucleotide sequence ID" value="NZ_JRNH01000023.1"/>
</dbReference>
<comment type="similarity">
    <text evidence="12">Belongs to the carbohydrate kinase PfkB family. Ribokinase subfamily.</text>
</comment>
<dbReference type="GO" id="GO:0046872">
    <property type="term" value="F:metal ion binding"/>
    <property type="evidence" value="ECO:0007669"/>
    <property type="project" value="UniProtKB-KW"/>
</dbReference>
<feature type="binding site" evidence="12">
    <location>
        <position position="247"/>
    </location>
    <ligand>
        <name>K(+)</name>
        <dbReference type="ChEBI" id="CHEBI:29103"/>
    </ligand>
</feature>
<reference evidence="14 15" key="1">
    <citation type="submission" date="2014-07" db="EMBL/GenBank/DDBJ databases">
        <authorList>
            <person name="McCorrison J."/>
            <person name="Sanka R."/>
            <person name="Torralba M."/>
            <person name="Gillis M."/>
            <person name="Haft D.H."/>
            <person name="Methe B."/>
            <person name="Sutton G."/>
            <person name="Nelson K.E."/>
        </authorList>
    </citation>
    <scope>NUCLEOTIDE SEQUENCE [LARGE SCALE GENOMIC DNA]</scope>
    <source>
        <strain evidence="14 15">DNF00011</strain>
    </source>
</reference>
<comment type="activity regulation">
    <text evidence="12">Activated by a monovalent cation that binds near, but not in, the active site. The most likely occupant of the site in vivo is potassium. Ion binding induces a conformational change that may alter substrate affinity.</text>
</comment>
<gene>
    <name evidence="12" type="primary">rbsK</name>
    <name evidence="14" type="ORF">HMPREF2128_07895</name>
</gene>
<feature type="domain" description="Carbohydrate kinase PfkB" evidence="13">
    <location>
        <begin position="5"/>
        <end position="290"/>
    </location>
</feature>
<accession>A0A095YCE4</accession>
<evidence type="ECO:0000256" key="9">
    <source>
        <dbReference type="ARBA" id="ARBA00022842"/>
    </source>
</evidence>
<evidence type="ECO:0000256" key="4">
    <source>
        <dbReference type="ARBA" id="ARBA00022679"/>
    </source>
</evidence>
<dbReference type="Pfam" id="PF00294">
    <property type="entry name" value="PfkB"/>
    <property type="match status" value="1"/>
</dbReference>
<feature type="binding site" evidence="12">
    <location>
        <position position="286"/>
    </location>
    <ligand>
        <name>K(+)</name>
        <dbReference type="ChEBI" id="CHEBI:29103"/>
    </ligand>
</feature>
<name>A0A095YCE4_9MICC</name>
<organism evidence="14 15">
    <name type="scientific">Pseudoglutamicibacter albus DNF00011</name>
    <dbReference type="NCBI Taxonomy" id="1401063"/>
    <lineage>
        <taxon>Bacteria</taxon>
        <taxon>Bacillati</taxon>
        <taxon>Actinomycetota</taxon>
        <taxon>Actinomycetes</taxon>
        <taxon>Micrococcales</taxon>
        <taxon>Micrococcaceae</taxon>
        <taxon>Pseudoglutamicibacter</taxon>
    </lineage>
</organism>
<dbReference type="InterPro" id="IPR002173">
    <property type="entry name" value="Carboh/pur_kinase_PfkB_CS"/>
</dbReference>
<feature type="active site" description="Proton acceptor" evidence="12">
    <location>
        <position position="251"/>
    </location>
</feature>
<evidence type="ECO:0000256" key="3">
    <source>
        <dbReference type="ARBA" id="ARBA00016943"/>
    </source>
</evidence>
<dbReference type="AlphaFoldDB" id="A0A095YCE4"/>
<comment type="subcellular location">
    <subcellularLocation>
        <location evidence="12">Cytoplasm</location>
    </subcellularLocation>
</comment>
<evidence type="ECO:0000256" key="8">
    <source>
        <dbReference type="ARBA" id="ARBA00022840"/>
    </source>
</evidence>
<feature type="binding site" evidence="12">
    <location>
        <position position="290"/>
    </location>
    <ligand>
        <name>K(+)</name>
        <dbReference type="ChEBI" id="CHEBI:29103"/>
    </ligand>
</feature>
<proteinExistence type="inferred from homology"/>
<evidence type="ECO:0000313" key="15">
    <source>
        <dbReference type="Proteomes" id="UP000053528"/>
    </source>
</evidence>
<dbReference type="InterPro" id="IPR029056">
    <property type="entry name" value="Ribokinase-like"/>
</dbReference>